<dbReference type="InterPro" id="IPR000477">
    <property type="entry name" value="RT_dom"/>
</dbReference>
<keyword evidence="2" id="KW-0808">Transferase</keyword>
<dbReference type="CDD" id="cd03080">
    <property type="entry name" value="GST_N_Metaxin_like"/>
    <property type="match status" value="1"/>
</dbReference>
<evidence type="ECO:0000259" key="8">
    <source>
        <dbReference type="PROSITE" id="PS50878"/>
    </source>
</evidence>
<name>A0A8S3QXJ2_MYTED</name>
<dbReference type="Pfam" id="PF17917">
    <property type="entry name" value="RT_RNaseH"/>
    <property type="match status" value="1"/>
</dbReference>
<accession>A0A8S3QXJ2</accession>
<evidence type="ECO:0000256" key="3">
    <source>
        <dbReference type="ARBA" id="ARBA00022695"/>
    </source>
</evidence>
<keyword evidence="6" id="KW-0378">Hydrolase</keyword>
<dbReference type="SUPFAM" id="SSF47616">
    <property type="entry name" value="GST C-terminal domain-like"/>
    <property type="match status" value="1"/>
</dbReference>
<dbReference type="FunFam" id="3.10.20.370:FF:000001">
    <property type="entry name" value="Retrovirus-related Pol polyprotein from transposon 17.6-like protein"/>
    <property type="match status" value="1"/>
</dbReference>
<dbReference type="Gene3D" id="1.10.340.70">
    <property type="match status" value="1"/>
</dbReference>
<protein>
    <recommendedName>
        <fullName evidence="8">Reverse transcriptase domain-containing protein</fullName>
    </recommendedName>
</protein>
<dbReference type="SFLD" id="SFLDG01200">
    <property type="entry name" value="SUF1.1"/>
    <property type="match status" value="1"/>
</dbReference>
<evidence type="ECO:0000313" key="10">
    <source>
        <dbReference type="Proteomes" id="UP000683360"/>
    </source>
</evidence>
<dbReference type="InterPro" id="IPR026928">
    <property type="entry name" value="FAX/IsoI-like"/>
</dbReference>
<sequence length="855" mass="98811">MPFGLCNAPSTFQRCMELIFRGLQWKTLLIYLDDIIIFSSDYEEHLSRLDEVFQRLIKAGLKLKPSKCNLMKSETLYLGHIVGKDGIKPNPKLIESVKNWKVPTSMKEVQKFLGLCNYYRQFIKGFSEIPAPLSHLTRKDVPFEWTETAQKCYDNLKTALCTIPVLAYPHPNGKFVLDTDASNIGIGAVLHQVQNGKEKVIAYASKKLDKTQQRYSVTRRELLAMVTFINQFRHYLLGRKLIVRTDHGSLKWLFEFKDAQGQLARWIETLSQYDFEIQHHPGLKHQNADALCRQEHDVPVSNHSTNSSEDTCKACEQINEQWKSFKTEVDDVKELNYKVTVRAVVTRSQEQPDWLAKYSVKEMQAFQKEDQDLKYLHQWKKEGKIPERELCASLSPATRRYWLNWENIELIDGIIYQKWINAKSKLNHLQLIVPQILKKDILILSHNTPYSGHMGVKKTIEKMKTVFTWYKMSQDITEHIQNCTICNKIKGTGKKPKAPLMDYRVGYPLDRIGIDIIGPLTLTKKKNKFILVIGDKPCQEDCSVFGLLSNAYWQSFGTPVESTIKNAIDILENMENENVLFWSKAAGTFLVSSAVLYFAWKKIIGKSPKKNYPPDTVILHQIGRGQYAPSLTPYAIKLETYLRMANIPYENVHSFYTPSKKGKVPWIEYNGEEIADSEFCIEYLNDKLGIDLDKDFTAKEKGIARAFQKMVEENTYWALAMDRWVFDKDWTACKAMRTPTLIAYFIRRSVRKDTYAVGIGRHSSDEVYHIMDLDLKALSDFIGNKKFLLGDKPCQADCSVFGMIGNAYWQSFGSPAESAIKKYRNLCDYCQRMKETFWPDWDECISHGFTKEPTK</sequence>
<dbReference type="Gene3D" id="3.30.70.270">
    <property type="match status" value="2"/>
</dbReference>
<dbReference type="InterPro" id="IPR041373">
    <property type="entry name" value="RT_RNaseH"/>
</dbReference>
<evidence type="ECO:0000256" key="5">
    <source>
        <dbReference type="ARBA" id="ARBA00022759"/>
    </source>
</evidence>
<dbReference type="GO" id="GO:0003964">
    <property type="term" value="F:RNA-directed DNA polymerase activity"/>
    <property type="evidence" value="ECO:0007669"/>
    <property type="project" value="UniProtKB-KW"/>
</dbReference>
<dbReference type="InterPro" id="IPR043128">
    <property type="entry name" value="Rev_trsase/Diguanyl_cyclase"/>
</dbReference>
<dbReference type="InterPro" id="IPR043502">
    <property type="entry name" value="DNA/RNA_pol_sf"/>
</dbReference>
<dbReference type="InterPro" id="IPR036282">
    <property type="entry name" value="Glutathione-S-Trfase_C_sf"/>
</dbReference>
<dbReference type="Gene3D" id="1.20.1050.10">
    <property type="match status" value="1"/>
</dbReference>
<dbReference type="PROSITE" id="PS50878">
    <property type="entry name" value="RT_POL"/>
    <property type="match status" value="1"/>
</dbReference>
<comment type="caution">
    <text evidence="9">The sequence shown here is derived from an EMBL/GenBank/DDBJ whole genome shotgun (WGS) entry which is preliminary data.</text>
</comment>
<dbReference type="InterPro" id="IPR036249">
    <property type="entry name" value="Thioredoxin-like_sf"/>
</dbReference>
<dbReference type="Pfam" id="PF17172">
    <property type="entry name" value="GST_N_4"/>
    <property type="match status" value="1"/>
</dbReference>
<dbReference type="FunFam" id="3.30.70.270:FF:000003">
    <property type="entry name" value="Transposon Ty3-G Gag-Pol polyprotein"/>
    <property type="match status" value="1"/>
</dbReference>
<dbReference type="GO" id="GO:0016787">
    <property type="term" value="F:hydrolase activity"/>
    <property type="evidence" value="ECO:0007669"/>
    <property type="project" value="UniProtKB-KW"/>
</dbReference>
<dbReference type="CDD" id="cd03193">
    <property type="entry name" value="GST_C_Metaxin"/>
    <property type="match status" value="1"/>
</dbReference>
<dbReference type="FunFam" id="1.10.340.70:FF:000001">
    <property type="entry name" value="Retrovirus-related Pol polyprotein from transposon gypsy-like Protein"/>
    <property type="match status" value="1"/>
</dbReference>
<dbReference type="SFLD" id="SFLDG01180">
    <property type="entry name" value="SUF1"/>
    <property type="match status" value="1"/>
</dbReference>
<evidence type="ECO:0000256" key="2">
    <source>
        <dbReference type="ARBA" id="ARBA00022679"/>
    </source>
</evidence>
<keyword evidence="4" id="KW-0540">Nuclease</keyword>
<evidence type="ECO:0000256" key="7">
    <source>
        <dbReference type="ARBA" id="ARBA00022918"/>
    </source>
</evidence>
<dbReference type="PANTHER" id="PTHR37984">
    <property type="entry name" value="PROTEIN CBG26694"/>
    <property type="match status" value="1"/>
</dbReference>
<keyword evidence="7" id="KW-0695">RNA-directed DNA polymerase</keyword>
<dbReference type="GO" id="GO:0004519">
    <property type="term" value="F:endonuclease activity"/>
    <property type="evidence" value="ECO:0007669"/>
    <property type="project" value="UniProtKB-KW"/>
</dbReference>
<comment type="similarity">
    <text evidence="1">Belongs to the FAX family.</text>
</comment>
<dbReference type="AlphaFoldDB" id="A0A8S3QXJ2"/>
<feature type="domain" description="Reverse transcriptase" evidence="8">
    <location>
        <begin position="1"/>
        <end position="82"/>
    </location>
</feature>
<dbReference type="InterPro" id="IPR041588">
    <property type="entry name" value="Integrase_H2C2"/>
</dbReference>
<dbReference type="OrthoDB" id="5809458at2759"/>
<keyword evidence="3" id="KW-0548">Nucleotidyltransferase</keyword>
<reference evidence="9" key="1">
    <citation type="submission" date="2021-03" db="EMBL/GenBank/DDBJ databases">
        <authorList>
            <person name="Bekaert M."/>
        </authorList>
    </citation>
    <scope>NUCLEOTIDE SEQUENCE</scope>
</reference>
<evidence type="ECO:0000256" key="6">
    <source>
        <dbReference type="ARBA" id="ARBA00022801"/>
    </source>
</evidence>
<dbReference type="Proteomes" id="UP000683360">
    <property type="component" value="Unassembled WGS sequence"/>
</dbReference>
<dbReference type="EMBL" id="CAJPWZ010000742">
    <property type="protein sequence ID" value="CAG2200354.1"/>
    <property type="molecule type" value="Genomic_DNA"/>
</dbReference>
<evidence type="ECO:0000256" key="4">
    <source>
        <dbReference type="ARBA" id="ARBA00022722"/>
    </source>
</evidence>
<organism evidence="9 10">
    <name type="scientific">Mytilus edulis</name>
    <name type="common">Blue mussel</name>
    <dbReference type="NCBI Taxonomy" id="6550"/>
    <lineage>
        <taxon>Eukaryota</taxon>
        <taxon>Metazoa</taxon>
        <taxon>Spiralia</taxon>
        <taxon>Lophotrochozoa</taxon>
        <taxon>Mollusca</taxon>
        <taxon>Bivalvia</taxon>
        <taxon>Autobranchia</taxon>
        <taxon>Pteriomorphia</taxon>
        <taxon>Mytilida</taxon>
        <taxon>Mytiloidea</taxon>
        <taxon>Mytilidae</taxon>
        <taxon>Mytilinae</taxon>
        <taxon>Mytilus</taxon>
    </lineage>
</organism>
<dbReference type="InterPro" id="IPR012336">
    <property type="entry name" value="Thioredoxin-like_fold"/>
</dbReference>
<dbReference type="InterPro" id="IPR040079">
    <property type="entry name" value="Glutathione_S-Trfase"/>
</dbReference>
<dbReference type="PANTHER" id="PTHR37984:SF5">
    <property type="entry name" value="PROTEIN NYNRIN-LIKE"/>
    <property type="match status" value="1"/>
</dbReference>
<keyword evidence="5" id="KW-0255">Endonuclease</keyword>
<dbReference type="FunFam" id="3.30.70.270:FF:000026">
    <property type="entry name" value="Transposon Ty3-G Gag-Pol polyprotein"/>
    <property type="match status" value="1"/>
</dbReference>
<dbReference type="Gene3D" id="3.10.20.370">
    <property type="match status" value="1"/>
</dbReference>
<dbReference type="SUPFAM" id="SSF52833">
    <property type="entry name" value="Thioredoxin-like"/>
    <property type="match status" value="1"/>
</dbReference>
<dbReference type="SFLD" id="SFLDS00019">
    <property type="entry name" value="Glutathione_Transferase_(cytos"/>
    <property type="match status" value="1"/>
</dbReference>
<evidence type="ECO:0000256" key="1">
    <source>
        <dbReference type="ARBA" id="ARBA00006475"/>
    </source>
</evidence>
<dbReference type="Pfam" id="PF17171">
    <property type="entry name" value="GST_C_6"/>
    <property type="match status" value="1"/>
</dbReference>
<evidence type="ECO:0000313" key="9">
    <source>
        <dbReference type="EMBL" id="CAG2200354.1"/>
    </source>
</evidence>
<dbReference type="CDD" id="cd01647">
    <property type="entry name" value="RT_LTR"/>
    <property type="match status" value="1"/>
</dbReference>
<gene>
    <name evidence="9" type="ORF">MEDL_15001</name>
</gene>
<dbReference type="Pfam" id="PF17921">
    <property type="entry name" value="Integrase_H2C2"/>
    <property type="match status" value="1"/>
</dbReference>
<dbReference type="SUPFAM" id="SSF56672">
    <property type="entry name" value="DNA/RNA polymerases"/>
    <property type="match status" value="1"/>
</dbReference>
<dbReference type="InterPro" id="IPR033468">
    <property type="entry name" value="Metaxin_GST"/>
</dbReference>
<dbReference type="Pfam" id="PF00078">
    <property type="entry name" value="RVT_1"/>
    <property type="match status" value="1"/>
</dbReference>
<proteinExistence type="inferred from homology"/>
<dbReference type="InterPro" id="IPR050951">
    <property type="entry name" value="Retrovirus_Pol_polyprotein"/>
</dbReference>
<dbReference type="CDD" id="cd09274">
    <property type="entry name" value="RNase_HI_RT_Ty3"/>
    <property type="match status" value="1"/>
</dbReference>
<keyword evidence="10" id="KW-1185">Reference proteome</keyword>